<evidence type="ECO:0000313" key="2">
    <source>
        <dbReference type="Proteomes" id="UP000325218"/>
    </source>
</evidence>
<dbReference type="EMBL" id="VSDO01000001">
    <property type="protein sequence ID" value="TYA15079.1"/>
    <property type="molecule type" value="Genomic_DNA"/>
</dbReference>
<sequence>MQEFPLILFNKKQKDAKMQEFPDDSEKRAFAAQNACRFAGIYEMGFKSGKKPADLQEFTCVVEWDGWSERLTSGLEASGG</sequence>
<dbReference type="Proteomes" id="UP000325218">
    <property type="component" value="Unassembled WGS sequence"/>
</dbReference>
<organism evidence="1 2">
    <name type="scientific">Paenibacillus faecis</name>
    <dbReference type="NCBI Taxonomy" id="862114"/>
    <lineage>
        <taxon>Bacteria</taxon>
        <taxon>Bacillati</taxon>
        <taxon>Bacillota</taxon>
        <taxon>Bacilli</taxon>
        <taxon>Bacillales</taxon>
        <taxon>Paenibacillaceae</taxon>
        <taxon>Paenibacillus</taxon>
    </lineage>
</organism>
<proteinExistence type="predicted"/>
<dbReference type="RefSeq" id="WP_148450670.1">
    <property type="nucleotide sequence ID" value="NZ_VSDO01000001.1"/>
</dbReference>
<dbReference type="AlphaFoldDB" id="A0A5D0CYG4"/>
<keyword evidence="2" id="KW-1185">Reference proteome</keyword>
<accession>A0A5D0CYG4</accession>
<evidence type="ECO:0000313" key="1">
    <source>
        <dbReference type="EMBL" id="TYA15079.1"/>
    </source>
</evidence>
<comment type="caution">
    <text evidence="1">The sequence shown here is derived from an EMBL/GenBank/DDBJ whole genome shotgun (WGS) entry which is preliminary data.</text>
</comment>
<protein>
    <submittedName>
        <fullName evidence="1">Uncharacterized protein</fullName>
    </submittedName>
</protein>
<reference evidence="1 2" key="1">
    <citation type="submission" date="2019-08" db="EMBL/GenBank/DDBJ databases">
        <title>Genome sequencing of Paenibacillus faecis DSM 23593(T).</title>
        <authorList>
            <person name="Kook J.-K."/>
            <person name="Park S.-N."/>
            <person name="Lim Y.K."/>
        </authorList>
    </citation>
    <scope>NUCLEOTIDE SEQUENCE [LARGE SCALE GENOMIC DNA]</scope>
    <source>
        <strain evidence="1 2">DSM 23593</strain>
    </source>
</reference>
<gene>
    <name evidence="1" type="ORF">FRY98_05315</name>
</gene>
<name>A0A5D0CYG4_9BACL</name>